<dbReference type="InterPro" id="IPR052344">
    <property type="entry name" value="Transposase-related"/>
</dbReference>
<evidence type="ECO:0000313" key="2">
    <source>
        <dbReference type="EMBL" id="KKK48765.1"/>
    </source>
</evidence>
<dbReference type="Pfam" id="PF03050">
    <property type="entry name" value="DDE_Tnp_IS66"/>
    <property type="match status" value="1"/>
</dbReference>
<dbReference type="PANTHER" id="PTHR33678">
    <property type="entry name" value="BLL1576 PROTEIN"/>
    <property type="match status" value="1"/>
</dbReference>
<proteinExistence type="predicted"/>
<dbReference type="EMBL" id="LAZR01068903">
    <property type="protein sequence ID" value="KKK48765.1"/>
    <property type="molecule type" value="Genomic_DNA"/>
</dbReference>
<gene>
    <name evidence="2" type="ORF">LCGC14_3141830</name>
</gene>
<evidence type="ECO:0000259" key="1">
    <source>
        <dbReference type="Pfam" id="PF03050"/>
    </source>
</evidence>
<sequence>WYEQIAREARKSAVLHADETGWRVNGLSYWLWCFANPDLCYYLIDRSRGSPALERFFIEAFDGVLVTDFWSAYNAVVADERQCCLAHLLRELEKVDQHNDSAEWKAFAKKLRRLIRDGIRLRKRPDFEPANYESRIRRMDQRLMDMARGEYVDADARRLARRLLKHSDQLFTFLDYPAVPYDNNLAERMIRPAVILRKNSQSNRSEKGAATQGVLMSIYRTLKLRGHDPLKVIPKALRTYLSTSTLPSLPRKTAANG</sequence>
<feature type="non-terminal residue" evidence="2">
    <location>
        <position position="1"/>
    </location>
</feature>
<dbReference type="AlphaFoldDB" id="A0A0F8WKJ3"/>
<name>A0A0F8WKJ3_9ZZZZ</name>
<dbReference type="NCBIfam" id="NF033517">
    <property type="entry name" value="transpos_IS66"/>
    <property type="match status" value="1"/>
</dbReference>
<reference evidence="2" key="1">
    <citation type="journal article" date="2015" name="Nature">
        <title>Complex archaea that bridge the gap between prokaryotes and eukaryotes.</title>
        <authorList>
            <person name="Spang A."/>
            <person name="Saw J.H."/>
            <person name="Jorgensen S.L."/>
            <person name="Zaremba-Niedzwiedzka K."/>
            <person name="Martijn J."/>
            <person name="Lind A.E."/>
            <person name="van Eijk R."/>
            <person name="Schleper C."/>
            <person name="Guy L."/>
            <person name="Ettema T.J."/>
        </authorList>
    </citation>
    <scope>NUCLEOTIDE SEQUENCE</scope>
</reference>
<dbReference type="PANTHER" id="PTHR33678:SF1">
    <property type="entry name" value="BLL1576 PROTEIN"/>
    <property type="match status" value="1"/>
</dbReference>
<organism evidence="2">
    <name type="scientific">marine sediment metagenome</name>
    <dbReference type="NCBI Taxonomy" id="412755"/>
    <lineage>
        <taxon>unclassified sequences</taxon>
        <taxon>metagenomes</taxon>
        <taxon>ecological metagenomes</taxon>
    </lineage>
</organism>
<protein>
    <recommendedName>
        <fullName evidence="1">Transposase IS66 central domain-containing protein</fullName>
    </recommendedName>
</protein>
<feature type="domain" description="Transposase IS66 central" evidence="1">
    <location>
        <begin position="2"/>
        <end position="210"/>
    </location>
</feature>
<accession>A0A0F8WKJ3</accession>
<dbReference type="InterPro" id="IPR004291">
    <property type="entry name" value="Transposase_IS66_central"/>
</dbReference>
<comment type="caution">
    <text evidence="2">The sequence shown here is derived from an EMBL/GenBank/DDBJ whole genome shotgun (WGS) entry which is preliminary data.</text>
</comment>